<dbReference type="InterPro" id="IPR033889">
    <property type="entry name" value="LanC"/>
</dbReference>
<protein>
    <submittedName>
        <fullName evidence="2">Lanthionine synthetase C family protein</fullName>
    </submittedName>
</protein>
<dbReference type="EMBL" id="JAAIKC010000010">
    <property type="protein sequence ID" value="NEW08669.1"/>
    <property type="molecule type" value="Genomic_DNA"/>
</dbReference>
<dbReference type="PRINTS" id="PR01950">
    <property type="entry name" value="LANCSUPER"/>
</dbReference>
<evidence type="ECO:0000256" key="1">
    <source>
        <dbReference type="PIRSR" id="PIRSR607822-1"/>
    </source>
</evidence>
<dbReference type="SMART" id="SM01260">
    <property type="entry name" value="LANC_like"/>
    <property type="match status" value="1"/>
</dbReference>
<feature type="binding site" evidence="1">
    <location>
        <position position="364"/>
    </location>
    <ligand>
        <name>Zn(2+)</name>
        <dbReference type="ChEBI" id="CHEBI:29105"/>
    </ligand>
</feature>
<keyword evidence="1" id="KW-0862">Zinc</keyword>
<dbReference type="GO" id="GO:0031179">
    <property type="term" value="P:peptide modification"/>
    <property type="evidence" value="ECO:0007669"/>
    <property type="project" value="InterPro"/>
</dbReference>
<dbReference type="AlphaFoldDB" id="A0A6G4A4C9"/>
<dbReference type="GO" id="GO:0046872">
    <property type="term" value="F:metal ion binding"/>
    <property type="evidence" value="ECO:0007669"/>
    <property type="project" value="UniProtKB-KW"/>
</dbReference>
<name>A0A6G4A4C9_9BACL</name>
<dbReference type="InterPro" id="IPR007822">
    <property type="entry name" value="LANC-like"/>
</dbReference>
<dbReference type="Pfam" id="PF05147">
    <property type="entry name" value="LANC_like"/>
    <property type="match status" value="1"/>
</dbReference>
<comment type="caution">
    <text evidence="2">The sequence shown here is derived from an EMBL/GenBank/DDBJ whole genome shotgun (WGS) entry which is preliminary data.</text>
</comment>
<evidence type="ECO:0000313" key="2">
    <source>
        <dbReference type="EMBL" id="NEW08669.1"/>
    </source>
</evidence>
<proteinExistence type="predicted"/>
<dbReference type="CDD" id="cd04793">
    <property type="entry name" value="LanC"/>
    <property type="match status" value="1"/>
</dbReference>
<accession>A0A6G4A4C9</accession>
<dbReference type="PRINTS" id="PR01955">
    <property type="entry name" value="LANCFRANKIA"/>
</dbReference>
<dbReference type="RefSeq" id="WP_163951753.1">
    <property type="nucleotide sequence ID" value="NZ_JAAIKC010000010.1"/>
</dbReference>
<gene>
    <name evidence="2" type="ORF">GK047_21980</name>
</gene>
<sequence>MKLTEQSLEFVEIHEFRPQIEKILQELGSRLKDAEKVERIATSEGNHILANNGKYYPWQAASLSSGYPGICVYYSLMDHYFPDEDWASVGHDFLSRSINVIKSNGDLNISLWSGLAGIGFAAYSLSKNGTCYQGLLKQINDLILNKAEKLLDVTLNNVQNGSVYVHDYDVISGWAGIGRYLLLFKDIPKVKETLLYIIDYFISLSQHRISGENKVPNWYVPSQNLSLDEKLRFKDGYFNLGLAHGIPGPLAFLSQACIDGFEVKGLKEAIQHFAEWILEWELKDESGGIYLPLILELGEVVSQKVENKAHKEAWCYGTPGLMRAIWLAGKALKNEEWKAKAIESYKSTLLRPQERWDIYSPTFCHGYAGLLHLTSSIYQDSNDDFFKKPILNLTRDIVKMYDENSPFLFHDIHKNSKGNDILNMPGLLDGSVGIGLVLATLIKPNLIPWDICLLTN</sequence>
<feature type="binding site" evidence="1">
    <location>
        <position position="315"/>
    </location>
    <ligand>
        <name>Zn(2+)</name>
        <dbReference type="ChEBI" id="CHEBI:29105"/>
    </ligand>
</feature>
<organism evidence="2">
    <name type="scientific">Paenibacillus sp. SYP-B3998</name>
    <dbReference type="NCBI Taxonomy" id="2678564"/>
    <lineage>
        <taxon>Bacteria</taxon>
        <taxon>Bacillati</taxon>
        <taxon>Bacillota</taxon>
        <taxon>Bacilli</taxon>
        <taxon>Bacillales</taxon>
        <taxon>Paenibacillaceae</taxon>
        <taxon>Paenibacillus</taxon>
    </lineage>
</organism>
<dbReference type="SUPFAM" id="SSF158745">
    <property type="entry name" value="LanC-like"/>
    <property type="match status" value="1"/>
</dbReference>
<reference evidence="2" key="1">
    <citation type="submission" date="2020-02" db="EMBL/GenBank/DDBJ databases">
        <authorList>
            <person name="Shen X.-R."/>
            <person name="Zhang Y.-X."/>
        </authorList>
    </citation>
    <scope>NUCLEOTIDE SEQUENCE</scope>
    <source>
        <strain evidence="2">SYP-B3998</strain>
    </source>
</reference>
<feature type="binding site" evidence="1">
    <location>
        <position position="365"/>
    </location>
    <ligand>
        <name>Zn(2+)</name>
        <dbReference type="ChEBI" id="CHEBI:29105"/>
    </ligand>
</feature>
<keyword evidence="1" id="KW-0479">Metal-binding</keyword>
<dbReference type="Gene3D" id="1.50.10.20">
    <property type="match status" value="1"/>
</dbReference>